<keyword evidence="1" id="KW-0813">Transport</keyword>
<dbReference type="PANTHER" id="PTHR42781:SF4">
    <property type="entry name" value="SPERMIDINE_PUTRESCINE IMPORT ATP-BINDING PROTEIN POTA"/>
    <property type="match status" value="1"/>
</dbReference>
<name>A0A9X3IAU7_9SPHI</name>
<dbReference type="RefSeq" id="WP_010600387.1">
    <property type="nucleotide sequence ID" value="NZ_JAPJUH010000007.1"/>
</dbReference>
<dbReference type="GO" id="GO:0016887">
    <property type="term" value="F:ATP hydrolysis activity"/>
    <property type="evidence" value="ECO:0007669"/>
    <property type="project" value="InterPro"/>
</dbReference>
<comment type="caution">
    <text evidence="5">The sequence shown here is derived from an EMBL/GenBank/DDBJ whole genome shotgun (WGS) entry which is preliminary data.</text>
</comment>
<evidence type="ECO:0000259" key="4">
    <source>
        <dbReference type="PROSITE" id="PS50893"/>
    </source>
</evidence>
<evidence type="ECO:0000313" key="6">
    <source>
        <dbReference type="Proteomes" id="UP001142592"/>
    </source>
</evidence>
<dbReference type="InterPro" id="IPR003439">
    <property type="entry name" value="ABC_transporter-like_ATP-bd"/>
</dbReference>
<reference evidence="5" key="1">
    <citation type="submission" date="2022-11" db="EMBL/GenBank/DDBJ databases">
        <authorList>
            <person name="Graham C."/>
            <person name="Newman J.D."/>
        </authorList>
    </citation>
    <scope>NUCLEOTIDE SEQUENCE</scope>
    <source>
        <strain evidence="5">DSM 19486</strain>
    </source>
</reference>
<dbReference type="Pfam" id="PF00005">
    <property type="entry name" value="ABC_tran"/>
    <property type="match status" value="1"/>
</dbReference>
<sequence length="209" mass="23541">MIKIAVEKKVGGKYGHFELEVDTGFQLNKTTRILGPSGVGKTTLLKILAGLVLPDSGKVVFENELWYDGERGYSKKVQDRGVGFVFQDYALFPNMSVEKHLQYGSNDSSYISRLLELGEMTKMRDKLPRQLSGGQQQRLAIMRALSTKPKLLLMDEPFAALDSQLKHRLISGLKLLFTEQQTTVIVVTHQEDELSDENSLEFTLTTKED</sequence>
<dbReference type="InterPro" id="IPR050093">
    <property type="entry name" value="ABC_SmlMolc_Importer"/>
</dbReference>
<dbReference type="SUPFAM" id="SSF52540">
    <property type="entry name" value="P-loop containing nucleoside triphosphate hydrolases"/>
    <property type="match status" value="1"/>
</dbReference>
<evidence type="ECO:0000313" key="5">
    <source>
        <dbReference type="EMBL" id="MCX3267266.1"/>
    </source>
</evidence>
<protein>
    <submittedName>
        <fullName evidence="5">ATP-binding cassette domain-containing protein</fullName>
    </submittedName>
</protein>
<organism evidence="5 6">
    <name type="scientific">Pedobacter agri</name>
    <dbReference type="NCBI Taxonomy" id="454586"/>
    <lineage>
        <taxon>Bacteria</taxon>
        <taxon>Pseudomonadati</taxon>
        <taxon>Bacteroidota</taxon>
        <taxon>Sphingobacteriia</taxon>
        <taxon>Sphingobacteriales</taxon>
        <taxon>Sphingobacteriaceae</taxon>
        <taxon>Pedobacter</taxon>
    </lineage>
</organism>
<dbReference type="Gene3D" id="3.40.50.300">
    <property type="entry name" value="P-loop containing nucleotide triphosphate hydrolases"/>
    <property type="match status" value="1"/>
</dbReference>
<dbReference type="AlphaFoldDB" id="A0A9X3IAU7"/>
<evidence type="ECO:0000256" key="2">
    <source>
        <dbReference type="ARBA" id="ARBA00022741"/>
    </source>
</evidence>
<evidence type="ECO:0000256" key="3">
    <source>
        <dbReference type="ARBA" id="ARBA00022840"/>
    </source>
</evidence>
<dbReference type="PROSITE" id="PS50893">
    <property type="entry name" value="ABC_TRANSPORTER_2"/>
    <property type="match status" value="1"/>
</dbReference>
<dbReference type="SMART" id="SM00382">
    <property type="entry name" value="AAA"/>
    <property type="match status" value="1"/>
</dbReference>
<keyword evidence="2" id="KW-0547">Nucleotide-binding</keyword>
<dbReference type="InterPro" id="IPR027417">
    <property type="entry name" value="P-loop_NTPase"/>
</dbReference>
<dbReference type="EMBL" id="JAPJUH010000007">
    <property type="protein sequence ID" value="MCX3267266.1"/>
    <property type="molecule type" value="Genomic_DNA"/>
</dbReference>
<keyword evidence="6" id="KW-1185">Reference proteome</keyword>
<dbReference type="PANTHER" id="PTHR42781">
    <property type="entry name" value="SPERMIDINE/PUTRESCINE IMPORT ATP-BINDING PROTEIN POTA"/>
    <property type="match status" value="1"/>
</dbReference>
<dbReference type="Proteomes" id="UP001142592">
    <property type="component" value="Unassembled WGS sequence"/>
</dbReference>
<evidence type="ECO:0000256" key="1">
    <source>
        <dbReference type="ARBA" id="ARBA00022448"/>
    </source>
</evidence>
<dbReference type="InterPro" id="IPR003593">
    <property type="entry name" value="AAA+_ATPase"/>
</dbReference>
<gene>
    <name evidence="5" type="ORF">OQZ29_21065</name>
</gene>
<proteinExistence type="predicted"/>
<keyword evidence="3 5" id="KW-0067">ATP-binding</keyword>
<accession>A0A9X3IAU7</accession>
<dbReference type="GO" id="GO:0005524">
    <property type="term" value="F:ATP binding"/>
    <property type="evidence" value="ECO:0007669"/>
    <property type="project" value="UniProtKB-KW"/>
</dbReference>
<feature type="domain" description="ABC transporter" evidence="4">
    <location>
        <begin position="2"/>
        <end position="207"/>
    </location>
</feature>